<dbReference type="InterPro" id="IPR023485">
    <property type="entry name" value="Ptyr_pPase"/>
</dbReference>
<dbReference type="RefSeq" id="WP_345481935.1">
    <property type="nucleotide sequence ID" value="NZ_BAABLP010000006.1"/>
</dbReference>
<keyword evidence="6" id="KW-1185">Reference proteome</keyword>
<feature type="domain" description="Phosphotyrosine protein phosphatase I" evidence="4">
    <location>
        <begin position="9"/>
        <end position="147"/>
    </location>
</feature>
<dbReference type="PANTHER" id="PTHR11717">
    <property type="entry name" value="LOW MOLECULAR WEIGHT PROTEIN TYROSINE PHOSPHATASE"/>
    <property type="match status" value="1"/>
</dbReference>
<protein>
    <recommendedName>
        <fullName evidence="4">Phosphotyrosine protein phosphatase I domain-containing protein</fullName>
    </recommendedName>
</protein>
<gene>
    <name evidence="5" type="ORF">GCM10025783_28150</name>
</gene>
<evidence type="ECO:0000256" key="1">
    <source>
        <dbReference type="ARBA" id="ARBA00011063"/>
    </source>
</evidence>
<evidence type="ECO:0000313" key="6">
    <source>
        <dbReference type="Proteomes" id="UP001500121"/>
    </source>
</evidence>
<accession>A0ABP8ZD93</accession>
<dbReference type="InterPro" id="IPR017867">
    <property type="entry name" value="Tyr_phospatase_low_mol_wt"/>
</dbReference>
<proteinExistence type="inferred from homology"/>
<sequence length="211" mass="22875">MTDHAPTTRGILAVCTANVCRSPLAELHLREALSAGPFHDVVVTSAGTRGVAGAAMCSTARRVLDDPEHGAGHVAREVTRELVEEADLVIAMEREHRGALARLAPGHQGKLFTLREAVPILEAIAREGELPGTVPELVERMRLLRGIVRPPEPEPAPRRRFALLRRPVPESQDDGLSVEDGHNIDHEAHERTVATVRELTGRIGVALRGRA</sequence>
<dbReference type="InterPro" id="IPR050438">
    <property type="entry name" value="LMW_PTPase"/>
</dbReference>
<dbReference type="Gene3D" id="3.40.50.2300">
    <property type="match status" value="1"/>
</dbReference>
<dbReference type="SMART" id="SM00226">
    <property type="entry name" value="LMWPc"/>
    <property type="match status" value="1"/>
</dbReference>
<dbReference type="InterPro" id="IPR036196">
    <property type="entry name" value="Ptyr_pPase_sf"/>
</dbReference>
<keyword evidence="2" id="KW-0378">Hydrolase</keyword>
<name>A0ABP8ZD93_9MICO</name>
<keyword evidence="3" id="KW-0904">Protein phosphatase</keyword>
<evidence type="ECO:0000256" key="3">
    <source>
        <dbReference type="ARBA" id="ARBA00022912"/>
    </source>
</evidence>
<reference evidence="6" key="1">
    <citation type="journal article" date="2019" name="Int. J. Syst. Evol. Microbiol.">
        <title>The Global Catalogue of Microorganisms (GCM) 10K type strain sequencing project: providing services to taxonomists for standard genome sequencing and annotation.</title>
        <authorList>
            <consortium name="The Broad Institute Genomics Platform"/>
            <consortium name="The Broad Institute Genome Sequencing Center for Infectious Disease"/>
            <person name="Wu L."/>
            <person name="Ma J."/>
        </authorList>
    </citation>
    <scope>NUCLEOTIDE SEQUENCE [LARGE SCALE GENOMIC DNA]</scope>
    <source>
        <strain evidence="6">JCM 19015</strain>
    </source>
</reference>
<dbReference type="PRINTS" id="PR00719">
    <property type="entry name" value="LMWPTPASE"/>
</dbReference>
<dbReference type="Proteomes" id="UP001500121">
    <property type="component" value="Unassembled WGS sequence"/>
</dbReference>
<comment type="caution">
    <text evidence="5">The sequence shown here is derived from an EMBL/GenBank/DDBJ whole genome shotgun (WGS) entry which is preliminary data.</text>
</comment>
<dbReference type="Pfam" id="PF01451">
    <property type="entry name" value="LMWPc"/>
    <property type="match status" value="1"/>
</dbReference>
<dbReference type="EMBL" id="BAABLP010000006">
    <property type="protein sequence ID" value="GAA4753618.1"/>
    <property type="molecule type" value="Genomic_DNA"/>
</dbReference>
<dbReference type="PANTHER" id="PTHR11717:SF31">
    <property type="entry name" value="LOW MOLECULAR WEIGHT PROTEIN-TYROSINE-PHOSPHATASE ETP-RELATED"/>
    <property type="match status" value="1"/>
</dbReference>
<evidence type="ECO:0000259" key="4">
    <source>
        <dbReference type="SMART" id="SM00226"/>
    </source>
</evidence>
<evidence type="ECO:0000256" key="2">
    <source>
        <dbReference type="ARBA" id="ARBA00022801"/>
    </source>
</evidence>
<evidence type="ECO:0000313" key="5">
    <source>
        <dbReference type="EMBL" id="GAA4753618.1"/>
    </source>
</evidence>
<organism evidence="5 6">
    <name type="scientific">Amnibacterium soli</name>
    <dbReference type="NCBI Taxonomy" id="1282736"/>
    <lineage>
        <taxon>Bacteria</taxon>
        <taxon>Bacillati</taxon>
        <taxon>Actinomycetota</taxon>
        <taxon>Actinomycetes</taxon>
        <taxon>Micrococcales</taxon>
        <taxon>Microbacteriaceae</taxon>
        <taxon>Amnibacterium</taxon>
    </lineage>
</organism>
<dbReference type="SUPFAM" id="SSF52788">
    <property type="entry name" value="Phosphotyrosine protein phosphatases I"/>
    <property type="match status" value="1"/>
</dbReference>
<comment type="similarity">
    <text evidence="1">Belongs to the low molecular weight phosphotyrosine protein phosphatase family.</text>
</comment>